<evidence type="ECO:0000256" key="5">
    <source>
        <dbReference type="SAM" id="MobiDB-lite"/>
    </source>
</evidence>
<keyword evidence="4" id="KW-0539">Nucleus</keyword>
<feature type="compositionally biased region" description="Basic and acidic residues" evidence="5">
    <location>
        <begin position="437"/>
        <end position="452"/>
    </location>
</feature>
<keyword evidence="8" id="KW-1185">Reference proteome</keyword>
<evidence type="ECO:0000313" key="7">
    <source>
        <dbReference type="EMBL" id="KAJ3482441.1"/>
    </source>
</evidence>
<organism evidence="7 8">
    <name type="scientific">Meripilus lineatus</name>
    <dbReference type="NCBI Taxonomy" id="2056292"/>
    <lineage>
        <taxon>Eukaryota</taxon>
        <taxon>Fungi</taxon>
        <taxon>Dikarya</taxon>
        <taxon>Basidiomycota</taxon>
        <taxon>Agaricomycotina</taxon>
        <taxon>Agaricomycetes</taxon>
        <taxon>Polyporales</taxon>
        <taxon>Meripilaceae</taxon>
        <taxon>Meripilus</taxon>
    </lineage>
</organism>
<keyword evidence="3" id="KW-0804">Transcription</keyword>
<dbReference type="InterPro" id="IPR011989">
    <property type="entry name" value="ARM-like"/>
</dbReference>
<dbReference type="AlphaFoldDB" id="A0AAD5V1T5"/>
<evidence type="ECO:0000256" key="1">
    <source>
        <dbReference type="ARBA" id="ARBA00022853"/>
    </source>
</evidence>
<evidence type="ECO:0000256" key="3">
    <source>
        <dbReference type="ARBA" id="ARBA00023163"/>
    </source>
</evidence>
<dbReference type="PANTHER" id="PTHR22970">
    <property type="entry name" value="AT-RICH INTERACTIVE DOMAIN-CONTAINING PROTEIN 2"/>
    <property type="match status" value="1"/>
</dbReference>
<dbReference type="GO" id="GO:0016586">
    <property type="term" value="C:RSC-type complex"/>
    <property type="evidence" value="ECO:0007669"/>
    <property type="project" value="TreeGrafter"/>
</dbReference>
<sequence length="1234" mass="137924">MSTVEAIRTLPTPPLSEGEKPVDYTLLRKNLETVSAKDTVHFERKMGETELSYFLPSRDSGVNDMYLHLGFRAQESTVAHSRVRLVWGILRLRHPLMSAHVEMHDYDDVRFVYPVPTSVDDILKGADANLEYRTQSKDELIDSYLNGPRTLSNSRLSYLVLSRASPYPGRSIPTPPHTPSPTDEPGAQVALATENQSEEGHNYELLICAMHFLGDGMALHTFANDFLGLLGSEKTELELEAQLSEEWKGRWGDNLNDASILPHPLEDNIPLPWTRFRRAAAAVDFQLSQQKLIGGHAFPRRKHPERRTIVPTISYPEDRTKAILKKCKANGVSISAALFAICNVAWARMSGGSREMPVLMYSALNLRPYFTVKQPAPWNSYWFLAIGYFNVILPNFLPGDKVEATFWHRARLAKEQSTKAAKNPMIVSRTHEMARERGERARGWAKEDDERANGTWVPPAKNVESEPKEPVLPPRAKVSSTALMGLSLLGNLDGIYKHANFPSIKLHTLTTGSRQRHGAMLLFGYTFAGKLWISLGYDENGFAEGVVDKFWTESIACVDEFLGQPNIPHTILATRSCALGCALTFTLTLTTSTTSMTTVFQTPTPLNRAGSTPAVPARPPYVPPRPPTDDFEKWFTEPTPNNRMLLALKSGIDSEIAWALDRICRLCPNEQFILSAIPGLADVLFEWPEWFICSGWIEITRVGTLFSLPQILERRKRHALEALFVLRNCAMNPVNAKDLAGRLRARDLILCALHRLPHDSDTNSEFLLYIIEFMQALSDELVLAPPDAPYLANPLPPLQNFSAASSNRPIIIACLGTLHLLMSNPANVAHLSAESPALDASLRYLPLSMDKPLQEAALNYLYSHLSHPPMSKAFLLHPRMASTLKVLVSILLAEQVEETVSIDITGPIYTAPADIVVTKNHELTSEELDSLVVMLEPQRCHQWMRFMFEPNSTGELTQVEFWNMYKDLFSQHQDRCPPLVASEVIKFVSVVFPQAQAMVLPGPPQKFVVRGVARRQDNFIDNRIRCLWNHSQCAVEPLSSPKELYDHVVQEHLGGDSSAIQCSWATCHRTLSRKDIRSHLLTHLPVTPRPREPKEMVTLPSAGYPQPIPDPTKRPLPPAPSAAITYQQAILDPPSNSLTALLCLRVLFRSAFASSDAAPRADEDHFGFPGIIEDTEEDVQEEIASGSDSEIEGERRGRKAFIGIRHLLERVTIRNETLMGWVAEMVDAGIMGTT</sequence>
<dbReference type="GO" id="GO:0003677">
    <property type="term" value="F:DNA binding"/>
    <property type="evidence" value="ECO:0007669"/>
    <property type="project" value="InterPro"/>
</dbReference>
<reference evidence="7" key="1">
    <citation type="submission" date="2022-07" db="EMBL/GenBank/DDBJ databases">
        <title>Genome Sequence of Physisporinus lineatus.</title>
        <authorList>
            <person name="Buettner E."/>
        </authorList>
    </citation>
    <scope>NUCLEOTIDE SEQUENCE</scope>
    <source>
        <strain evidence="7">VT162</strain>
    </source>
</reference>
<protein>
    <recommendedName>
        <fullName evidence="6">RFX-type winged-helix domain-containing protein</fullName>
    </recommendedName>
</protein>
<dbReference type="PROSITE" id="PS51526">
    <property type="entry name" value="RFX_DBD"/>
    <property type="match status" value="1"/>
</dbReference>
<accession>A0AAD5V1T5</accession>
<gene>
    <name evidence="7" type="ORF">NLI96_g6982</name>
</gene>
<dbReference type="GO" id="GO:0006355">
    <property type="term" value="P:regulation of DNA-templated transcription"/>
    <property type="evidence" value="ECO:0007669"/>
    <property type="project" value="InterPro"/>
</dbReference>
<evidence type="ECO:0000256" key="2">
    <source>
        <dbReference type="ARBA" id="ARBA00023015"/>
    </source>
</evidence>
<name>A0AAD5V1T5_9APHY</name>
<keyword evidence="1" id="KW-0156">Chromatin regulator</keyword>
<feature type="region of interest" description="Disordered" evidence="5">
    <location>
        <begin position="437"/>
        <end position="473"/>
    </location>
</feature>
<dbReference type="InterPro" id="IPR052406">
    <property type="entry name" value="Chromatin_Remodeling_Comp"/>
</dbReference>
<comment type="caution">
    <text evidence="7">The sequence shown here is derived from an EMBL/GenBank/DDBJ whole genome shotgun (WGS) entry which is preliminary data.</text>
</comment>
<dbReference type="PANTHER" id="PTHR22970:SF14">
    <property type="entry name" value="AT-RICH INTERACTIVE DOMAIN-CONTAINING PROTEIN 2"/>
    <property type="match status" value="1"/>
</dbReference>
<dbReference type="Gene3D" id="1.25.10.10">
    <property type="entry name" value="Leucine-rich Repeat Variant"/>
    <property type="match status" value="1"/>
</dbReference>
<feature type="domain" description="RFX-type winged-helix" evidence="6">
    <location>
        <begin position="940"/>
        <end position="1016"/>
    </location>
</feature>
<dbReference type="Gene3D" id="3.30.559.30">
    <property type="entry name" value="Nonribosomal peptide synthetase, condensation domain"/>
    <property type="match status" value="1"/>
</dbReference>
<keyword evidence="2" id="KW-0805">Transcription regulation</keyword>
<evidence type="ECO:0000256" key="4">
    <source>
        <dbReference type="ARBA" id="ARBA00023242"/>
    </source>
</evidence>
<dbReference type="Gene3D" id="3.30.559.10">
    <property type="entry name" value="Chloramphenicol acetyltransferase-like domain"/>
    <property type="match status" value="1"/>
</dbReference>
<dbReference type="GO" id="GO:0006325">
    <property type="term" value="P:chromatin organization"/>
    <property type="evidence" value="ECO:0007669"/>
    <property type="project" value="UniProtKB-KW"/>
</dbReference>
<evidence type="ECO:0000259" key="6">
    <source>
        <dbReference type="PROSITE" id="PS51526"/>
    </source>
</evidence>
<dbReference type="EMBL" id="JANAWD010000273">
    <property type="protein sequence ID" value="KAJ3482441.1"/>
    <property type="molecule type" value="Genomic_DNA"/>
</dbReference>
<dbReference type="InterPro" id="IPR023213">
    <property type="entry name" value="CAT-like_dom_sf"/>
</dbReference>
<proteinExistence type="predicted"/>
<dbReference type="Proteomes" id="UP001212997">
    <property type="component" value="Unassembled WGS sequence"/>
</dbReference>
<evidence type="ECO:0000313" key="8">
    <source>
        <dbReference type="Proteomes" id="UP001212997"/>
    </source>
</evidence>
<dbReference type="InterPro" id="IPR003150">
    <property type="entry name" value="DNA-bd_RFX"/>
</dbReference>